<evidence type="ECO:0000313" key="2">
    <source>
        <dbReference type="EMBL" id="ESL10744.1"/>
    </source>
</evidence>
<dbReference type="EMBL" id="AUPL01001517">
    <property type="protein sequence ID" value="ESL10744.1"/>
    <property type="molecule type" value="Genomic_DNA"/>
</dbReference>
<evidence type="ECO:0000256" key="1">
    <source>
        <dbReference type="SAM" id="MobiDB-lite"/>
    </source>
</evidence>
<comment type="caution">
    <text evidence="2">The sequence shown here is derived from an EMBL/GenBank/DDBJ whole genome shotgun (WGS) entry which is preliminary data.</text>
</comment>
<feature type="region of interest" description="Disordered" evidence="1">
    <location>
        <begin position="292"/>
        <end position="314"/>
    </location>
</feature>
<dbReference type="VEuPathDB" id="TriTrypDB:TRSC58_01517"/>
<proteinExistence type="predicted"/>
<organism evidence="2 3">
    <name type="scientific">Trypanosoma rangeli SC58</name>
    <dbReference type="NCBI Taxonomy" id="429131"/>
    <lineage>
        <taxon>Eukaryota</taxon>
        <taxon>Discoba</taxon>
        <taxon>Euglenozoa</taxon>
        <taxon>Kinetoplastea</taxon>
        <taxon>Metakinetoplastina</taxon>
        <taxon>Trypanosomatida</taxon>
        <taxon>Trypanosomatidae</taxon>
        <taxon>Trypanosoma</taxon>
        <taxon>Herpetosoma</taxon>
    </lineage>
</organism>
<protein>
    <submittedName>
        <fullName evidence="2">Uncharacterized protein</fullName>
    </submittedName>
</protein>
<gene>
    <name evidence="2" type="ORF">TRSC58_01517</name>
</gene>
<dbReference type="OrthoDB" id="264750at2759"/>
<evidence type="ECO:0000313" key="3">
    <source>
        <dbReference type="Proteomes" id="UP000031737"/>
    </source>
</evidence>
<feature type="compositionally biased region" description="Polar residues" evidence="1">
    <location>
        <begin position="292"/>
        <end position="312"/>
    </location>
</feature>
<keyword evidence="3" id="KW-1185">Reference proteome</keyword>
<reference evidence="2 3" key="1">
    <citation type="submission" date="2013-07" db="EMBL/GenBank/DDBJ databases">
        <authorList>
            <person name="Stoco P.H."/>
            <person name="Wagner G."/>
            <person name="Gerber A."/>
            <person name="Zaha A."/>
            <person name="Thompson C."/>
            <person name="Bartholomeu D.C."/>
            <person name="Luckemeyer D.D."/>
            <person name="Bahia D."/>
            <person name="Loreto E."/>
            <person name="Prestes E.B."/>
            <person name="Lima F.M."/>
            <person name="Rodrigues-Luiz G."/>
            <person name="Vallejo G.A."/>
            <person name="Filho J.F."/>
            <person name="Monteiro K.M."/>
            <person name="Tyler K.M."/>
            <person name="de Almeida L.G."/>
            <person name="Ortiz M.F."/>
            <person name="Siervo M.A."/>
            <person name="de Moraes M.H."/>
            <person name="Cunha O.L."/>
            <person name="Mendonca-Neto R."/>
            <person name="Silva R."/>
            <person name="Teixeira S.M."/>
            <person name="Murta S.M."/>
            <person name="Sincero T.C."/>
            <person name="Mendes T.A."/>
            <person name="Urmenyi T.P."/>
            <person name="Silva V.G."/>
            <person name="da Rocha W.D."/>
            <person name="Andersson B."/>
            <person name="Romanha A.J."/>
            <person name="Steindel M."/>
            <person name="de Vasconcelos A.T."/>
            <person name="Grisard E.C."/>
        </authorList>
    </citation>
    <scope>NUCLEOTIDE SEQUENCE [LARGE SCALE GENOMIC DNA]</scope>
    <source>
        <strain evidence="2 3">SC58</strain>
    </source>
</reference>
<accession>A0A061J796</accession>
<dbReference type="AlphaFoldDB" id="A0A061J796"/>
<name>A0A061J796_TRYRA</name>
<dbReference type="Proteomes" id="UP000031737">
    <property type="component" value="Unassembled WGS sequence"/>
</dbReference>
<sequence>MSRDMRETVRRLRLQPIHPPVADDSQQPTYLFGVGNKDESKLVGGTTRVTFPALARGQRMHSGTSNSMLATPCRERLPFGGHGDSFCASMGIMNEGPFMDRDMEISLLEVGLGSTPRRSEIDDTEGQDAKAMQKVLLSAFPESLKHITTDEASVEALTSENAESATDSGYHRQFTEFVLREVYFLLMSAVSTNEVRLRYLLRQNAMDVDEPNSKSIQAAIMEESTRSLSEWSDAWYQTPHPKSEVLAAVTVRPPQFAAGMLWNGSDSFLLGGTAYLQEGRILQIRLQCGNRSSDSARTSPTHGGSHVASDNVNRGGDGCSGQKCQVRLLLREFISVSKVGMGSMVQTFSLIPEHVSVKVTRNQTLPYDLIQSVLDMCSPGAVSRAFSLQMLLPINLRSGNKLSAFGETTDSFGVGGSTMVGCSFGGGDLQSNETDGGCALSITQTPSSTIRTRCSISAKMFKRQPLGNETYLVYTNPKLYALVMKYSPAVLTSHANAIREYLKYSQRLRFQRQMRRLLAAVYTIQRFFRHCIAKKRRAVDRMLKRWGQLELDSREQLKKYTLSPATVDRIGFIVGSVLWQHIVTTKEYKVAILEEQFSLRRAAYRKWCAQRLEEDRAKCTTGRRAGMSVSLMSDAGWTEKVSNTTCSETGTMSTVQGGNTIDVSLKRSHHRWISKWESVLHARFGWYIDPEELLQESHRRLLISLRNSILKMADVQEELKKKANISLALL</sequence>